<protein>
    <recommendedName>
        <fullName evidence="3">Protein kinase domain-containing protein</fullName>
    </recommendedName>
</protein>
<accession>L8G8U0</accession>
<organism evidence="1 2">
    <name type="scientific">Pseudogymnoascus destructans (strain ATCC MYA-4855 / 20631-21)</name>
    <name type="common">Bat white-nose syndrome fungus</name>
    <name type="synonym">Geomyces destructans</name>
    <dbReference type="NCBI Taxonomy" id="658429"/>
    <lineage>
        <taxon>Eukaryota</taxon>
        <taxon>Fungi</taxon>
        <taxon>Dikarya</taxon>
        <taxon>Ascomycota</taxon>
        <taxon>Pezizomycotina</taxon>
        <taxon>Leotiomycetes</taxon>
        <taxon>Thelebolales</taxon>
        <taxon>Thelebolaceae</taxon>
        <taxon>Pseudogymnoascus</taxon>
    </lineage>
</organism>
<evidence type="ECO:0000313" key="1">
    <source>
        <dbReference type="EMBL" id="ELR08456.1"/>
    </source>
</evidence>
<name>L8G8U0_PSED2</name>
<gene>
    <name evidence="1" type="ORF">GMDG_00520</name>
</gene>
<dbReference type="STRING" id="658429.L8G8U0"/>
<evidence type="ECO:0000313" key="2">
    <source>
        <dbReference type="Proteomes" id="UP000011064"/>
    </source>
</evidence>
<dbReference type="PANTHER" id="PTHR37542:SF3">
    <property type="entry name" value="PRION-INHIBITION AND PROPAGATION HELO DOMAIN-CONTAINING PROTEIN"/>
    <property type="match status" value="1"/>
</dbReference>
<dbReference type="VEuPathDB" id="FungiDB:GMDG_00520"/>
<reference evidence="2" key="1">
    <citation type="submission" date="2010-09" db="EMBL/GenBank/DDBJ databases">
        <title>The genome sequence of Geomyces destructans 20631-21.</title>
        <authorList>
            <consortium name="The Broad Institute Genome Sequencing Platform"/>
            <person name="Cuomo C.A."/>
            <person name="Blehert D.S."/>
            <person name="Lorch J.M."/>
            <person name="Young S.K."/>
            <person name="Zeng Q."/>
            <person name="Gargeya S."/>
            <person name="Fitzgerald M."/>
            <person name="Haas B."/>
            <person name="Abouelleil A."/>
            <person name="Alvarado L."/>
            <person name="Arachchi H.M."/>
            <person name="Berlin A."/>
            <person name="Brown A."/>
            <person name="Chapman S.B."/>
            <person name="Chen Z."/>
            <person name="Dunbar C."/>
            <person name="Freedman E."/>
            <person name="Gearin G."/>
            <person name="Gellesch M."/>
            <person name="Goldberg J."/>
            <person name="Griggs A."/>
            <person name="Gujja S."/>
            <person name="Heiman D."/>
            <person name="Howarth C."/>
            <person name="Larson L."/>
            <person name="Lui A."/>
            <person name="MacDonald P.J.P."/>
            <person name="Montmayeur A."/>
            <person name="Murphy C."/>
            <person name="Neiman D."/>
            <person name="Pearson M."/>
            <person name="Priest M."/>
            <person name="Roberts A."/>
            <person name="Saif S."/>
            <person name="Shea T."/>
            <person name="Shenoy N."/>
            <person name="Sisk P."/>
            <person name="Stolte C."/>
            <person name="Sykes S."/>
            <person name="Wortman J."/>
            <person name="Nusbaum C."/>
            <person name="Birren B."/>
        </authorList>
    </citation>
    <scope>NUCLEOTIDE SEQUENCE [LARGE SCALE GENOMIC DNA]</scope>
    <source>
        <strain evidence="2">ATCC MYA-4855 / 20631-21</strain>
    </source>
</reference>
<proteinExistence type="predicted"/>
<dbReference type="AlphaFoldDB" id="L8G8U0"/>
<dbReference type="PANTHER" id="PTHR37542">
    <property type="entry name" value="HELO DOMAIN-CONTAINING PROTEIN-RELATED"/>
    <property type="match status" value="1"/>
</dbReference>
<dbReference type="InParanoid" id="L8G8U0"/>
<keyword evidence="2" id="KW-1185">Reference proteome</keyword>
<sequence>MWYIKRVTRIPGEPEYCSLFGSVGCSASVTVHHYTKSTDLHQYSKARSSTKLPVCAKRLHTLELLGLVKFPKQKEVGFVYRLPDSIGQDKKGFPIEDMIIRKPRATIFQWEHDPVPALGLRFNLARKLVQSVSFLHASGWLHRNIRTDELYIFPKSGPRCRGTGRVWILRIRSSWVIGIRGRTVCEISSSINQPNQQIVYTTAK</sequence>
<dbReference type="EMBL" id="GL573173">
    <property type="protein sequence ID" value="ELR08456.1"/>
    <property type="molecule type" value="Genomic_DNA"/>
</dbReference>
<evidence type="ECO:0008006" key="3">
    <source>
        <dbReference type="Google" id="ProtNLM"/>
    </source>
</evidence>
<dbReference type="Proteomes" id="UP000011064">
    <property type="component" value="Unassembled WGS sequence"/>
</dbReference>
<dbReference type="HOGENOM" id="CLU_1343795_0_0_1"/>
<dbReference type="OrthoDB" id="1911848at2759"/>